<proteinExistence type="inferred from homology"/>
<dbReference type="SUPFAM" id="SSF51735">
    <property type="entry name" value="NAD(P)-binding Rossmann-fold domains"/>
    <property type="match status" value="1"/>
</dbReference>
<dbReference type="InterPro" id="IPR036291">
    <property type="entry name" value="NAD(P)-bd_dom_sf"/>
</dbReference>
<dbReference type="NCBIfam" id="TIGR04380">
    <property type="entry name" value="myo_inos_iolG"/>
    <property type="match status" value="1"/>
</dbReference>
<reference evidence="6" key="1">
    <citation type="journal article" date="2019" name="Int. J. Syst. Evol. Microbiol.">
        <title>The Global Catalogue of Microorganisms (GCM) 10K type strain sequencing project: providing services to taxonomists for standard genome sequencing and annotation.</title>
        <authorList>
            <consortium name="The Broad Institute Genomics Platform"/>
            <consortium name="The Broad Institute Genome Sequencing Center for Infectious Disease"/>
            <person name="Wu L."/>
            <person name="Ma J."/>
        </authorList>
    </citation>
    <scope>NUCLEOTIDE SEQUENCE [LARGE SCALE GENOMIC DNA]</scope>
    <source>
        <strain evidence="6">JCM 19125</strain>
    </source>
</reference>
<accession>A0ABP9FG86</accession>
<dbReference type="InterPro" id="IPR004104">
    <property type="entry name" value="Gfo/Idh/MocA-like_OxRdtase_C"/>
</dbReference>
<evidence type="ECO:0000256" key="1">
    <source>
        <dbReference type="ARBA" id="ARBA00010928"/>
    </source>
</evidence>
<keyword evidence="2" id="KW-0560">Oxidoreductase</keyword>
<dbReference type="Pfam" id="PF01408">
    <property type="entry name" value="GFO_IDH_MocA"/>
    <property type="match status" value="1"/>
</dbReference>
<comment type="caution">
    <text evidence="5">The sequence shown here is derived from an EMBL/GenBank/DDBJ whole genome shotgun (WGS) entry which is preliminary data.</text>
</comment>
<dbReference type="Gene3D" id="3.30.360.10">
    <property type="entry name" value="Dihydrodipicolinate Reductase, domain 2"/>
    <property type="match status" value="1"/>
</dbReference>
<feature type="domain" description="Gfo/Idh/MocA-like oxidoreductase C-terminal" evidence="4">
    <location>
        <begin position="137"/>
        <end position="332"/>
    </location>
</feature>
<dbReference type="InterPro" id="IPR000683">
    <property type="entry name" value="Gfo/Idh/MocA-like_OxRdtase_N"/>
</dbReference>
<comment type="similarity">
    <text evidence="1">Belongs to the Gfo/Idh/MocA family.</text>
</comment>
<evidence type="ECO:0000313" key="6">
    <source>
        <dbReference type="Proteomes" id="UP001501521"/>
    </source>
</evidence>
<dbReference type="Proteomes" id="UP001501521">
    <property type="component" value="Unassembled WGS sequence"/>
</dbReference>
<dbReference type="Pfam" id="PF02894">
    <property type="entry name" value="GFO_IDH_MocA_C"/>
    <property type="match status" value="1"/>
</dbReference>
<feature type="domain" description="Gfo/Idh/MocA-like oxidoreductase N-terminal" evidence="3">
    <location>
        <begin position="6"/>
        <end position="125"/>
    </location>
</feature>
<dbReference type="Gene3D" id="3.40.50.720">
    <property type="entry name" value="NAD(P)-binding Rossmann-like Domain"/>
    <property type="match status" value="1"/>
</dbReference>
<sequence>MTDKTLRVAIIGAGRIGRVHAQAIASHPRAQLVLVSDPFGTAAEDLAAAHGARAVKDAADVFADPEVDAVIIGSPTPLHAEQVLAAARAGKAVLCEKPVASSVAEARELESELAGFEHKPVMVGFQRRYDPSIKKARDLVAAGEIGRVEQMTIQSRDPAAPPASYIASSGGIFKDCTIHDFDQARFFMGDIAEVTAFGQNNIPQLAETGDFDGAVVVLRSVDGAVASITNNRHCAAGYDQRMEVHGEDGSLFVDNLRPTSVTVNKKDFSAAQDPYLDYFLERYADAYRDELTSFIDAINDGGEVSPTVADGIEALVLAEAAEESARSGRPVRVS</sequence>
<protein>
    <submittedName>
        <fullName evidence="5">Inositol 2-dehydrogenase</fullName>
    </submittedName>
</protein>
<gene>
    <name evidence="5" type="primary">iolG</name>
    <name evidence="5" type="ORF">GCM10025789_19870</name>
</gene>
<evidence type="ECO:0000259" key="3">
    <source>
        <dbReference type="Pfam" id="PF01408"/>
    </source>
</evidence>
<evidence type="ECO:0000259" key="4">
    <source>
        <dbReference type="Pfam" id="PF02894"/>
    </source>
</evidence>
<dbReference type="EMBL" id="BAABLV010000031">
    <property type="protein sequence ID" value="GAA4901239.1"/>
    <property type="molecule type" value="Genomic_DNA"/>
</dbReference>
<keyword evidence="6" id="KW-1185">Reference proteome</keyword>
<dbReference type="SUPFAM" id="SSF55347">
    <property type="entry name" value="Glyceraldehyde-3-phosphate dehydrogenase-like, C-terminal domain"/>
    <property type="match status" value="1"/>
</dbReference>
<evidence type="ECO:0000313" key="5">
    <source>
        <dbReference type="EMBL" id="GAA4901239.1"/>
    </source>
</evidence>
<dbReference type="InterPro" id="IPR030827">
    <property type="entry name" value="Myo_inos_IolG"/>
</dbReference>
<dbReference type="RefSeq" id="WP_345582383.1">
    <property type="nucleotide sequence ID" value="NZ_BAABLV010000031.1"/>
</dbReference>
<dbReference type="PANTHER" id="PTHR42840:SF3">
    <property type="entry name" value="BINDING ROSSMANN FOLD OXIDOREDUCTASE, PUTATIVE (AFU_ORTHOLOGUE AFUA_2G10240)-RELATED"/>
    <property type="match status" value="1"/>
</dbReference>
<evidence type="ECO:0000256" key="2">
    <source>
        <dbReference type="ARBA" id="ARBA00023002"/>
    </source>
</evidence>
<organism evidence="5 6">
    <name type="scientific">Tessaracoccus lubricantis</name>
    <dbReference type="NCBI Taxonomy" id="545543"/>
    <lineage>
        <taxon>Bacteria</taxon>
        <taxon>Bacillati</taxon>
        <taxon>Actinomycetota</taxon>
        <taxon>Actinomycetes</taxon>
        <taxon>Propionibacteriales</taxon>
        <taxon>Propionibacteriaceae</taxon>
        <taxon>Tessaracoccus</taxon>
    </lineage>
</organism>
<dbReference type="PANTHER" id="PTHR42840">
    <property type="entry name" value="NAD(P)-BINDING ROSSMANN-FOLD SUPERFAMILY PROTEIN-RELATED"/>
    <property type="match status" value="1"/>
</dbReference>
<name>A0ABP9FG86_9ACTN</name>